<evidence type="ECO:0000313" key="1">
    <source>
        <dbReference type="EMBL" id="PLA41167.1"/>
    </source>
</evidence>
<dbReference type="AlphaFoldDB" id="A0A2I1XEX8"/>
<dbReference type="EMBL" id="PKJO01000001">
    <property type="protein sequence ID" value="PLA41167.1"/>
    <property type="molecule type" value="Genomic_DNA"/>
</dbReference>
<name>A0A2I1XEX8_NEISI</name>
<comment type="caution">
    <text evidence="1">The sequence shown here is derived from an EMBL/GenBank/DDBJ whole genome shotgun (WGS) entry which is preliminary data.</text>
</comment>
<dbReference type="Proteomes" id="UP000234767">
    <property type="component" value="Unassembled WGS sequence"/>
</dbReference>
<proteinExistence type="predicted"/>
<organism evidence="1 2">
    <name type="scientific">Neisseria sicca</name>
    <dbReference type="NCBI Taxonomy" id="490"/>
    <lineage>
        <taxon>Bacteria</taxon>
        <taxon>Pseudomonadati</taxon>
        <taxon>Pseudomonadota</taxon>
        <taxon>Betaproteobacteria</taxon>
        <taxon>Neisseriales</taxon>
        <taxon>Neisseriaceae</taxon>
        <taxon>Neisseria</taxon>
    </lineage>
</organism>
<accession>A0A2I1XEX8</accession>
<evidence type="ECO:0000313" key="2">
    <source>
        <dbReference type="Proteomes" id="UP000234767"/>
    </source>
</evidence>
<reference evidence="1 2" key="1">
    <citation type="submission" date="2017-12" db="EMBL/GenBank/DDBJ databases">
        <title>Phylogenetic diversity of female urinary microbiome.</title>
        <authorList>
            <person name="Thomas-White K."/>
            <person name="Wolfe A.J."/>
        </authorList>
    </citation>
    <scope>NUCLEOTIDE SEQUENCE [LARGE SCALE GENOMIC DNA]</scope>
    <source>
        <strain evidence="1 2">UMB0321</strain>
    </source>
</reference>
<gene>
    <name evidence="1" type="ORF">CYK00_00770</name>
</gene>
<sequence>MINNKNIIMLILTLVIFILILFPASVFNLPWIASKIEKVYLGISSYFESPKEKEFRIKKKEEQNRDNYRKHFFSKLICNNPSNELSNSELYELAMDDYWKYQVEKISDWDNIIQTLKDEKLILDDTPYDLNRKICGLRNINEEKSNEINSTCYPWLLYEYNDLNIIQKWESKNYKISDFKSLVSKEWSGISFNPFEDRPYTGKYFNRETPFAVIQRSYDGVVWYPKDCCRLLEYSELKSSHDFIHTLYLIEKFMSLEELNKIKFLVIKTYNLDRAVSSYTGLNMLGRSNNYAGSAVLLAYPVTYCGKITPFIKF</sequence>
<dbReference type="RefSeq" id="WP_101809652.1">
    <property type="nucleotide sequence ID" value="NZ_PKJO01000001.1"/>
</dbReference>
<protein>
    <submittedName>
        <fullName evidence="1">Uncharacterized protein</fullName>
    </submittedName>
</protein>